<comment type="caution">
    <text evidence="2">The sequence shown here is derived from an EMBL/GenBank/DDBJ whole genome shotgun (WGS) entry which is preliminary data.</text>
</comment>
<protein>
    <recommendedName>
        <fullName evidence="4">Phage tail protein</fullName>
    </recommendedName>
</protein>
<gene>
    <name evidence="2" type="ORF">FEM54_14190</name>
</gene>
<name>A0ABY2U4F5_9PSED</name>
<keyword evidence="3" id="KW-1185">Reference proteome</keyword>
<dbReference type="EMBL" id="VBVZ01000182">
    <property type="protein sequence ID" value="TLG91197.1"/>
    <property type="molecule type" value="Genomic_DNA"/>
</dbReference>
<evidence type="ECO:0000313" key="2">
    <source>
        <dbReference type="EMBL" id="TLG91197.1"/>
    </source>
</evidence>
<dbReference type="RefSeq" id="WP_138451508.1">
    <property type="nucleotide sequence ID" value="NZ_VBVZ01000182.1"/>
</dbReference>
<accession>A0ABY2U4F5</accession>
<proteinExistence type="predicted"/>
<evidence type="ECO:0000256" key="1">
    <source>
        <dbReference type="SAM" id="MobiDB-lite"/>
    </source>
</evidence>
<sequence length="272" mass="27841">MPRQVINLGTAPSGVGGDTTRSTGVKINDMTLEIYNKFASTGIGVTDSASYLGTNLNPDNYRTGGLSYWGQFSILGVASNGFLTVFPGNDANWAAQQFINVTTGAVLSRVQASGSAWSTWTASAKAGVNSDITRLNGLTTAIAVSQGGTGGTSQATARSGLGLGSAATSNAGSGDGAVLLVGDTNSPFASSINQYGNSFKIWGADTVGAPETGVAGTMINAGFYQNPFGSQILMSFNGRMFFRSGSYSTAAMREVYHTGNTTRAADGTLKAI</sequence>
<organism evidence="2 3">
    <name type="scientific">Pseudomonas edaphica</name>
    <dbReference type="NCBI Taxonomy" id="2006980"/>
    <lineage>
        <taxon>Bacteria</taxon>
        <taxon>Pseudomonadati</taxon>
        <taxon>Pseudomonadota</taxon>
        <taxon>Gammaproteobacteria</taxon>
        <taxon>Pseudomonadales</taxon>
        <taxon>Pseudomonadaceae</taxon>
        <taxon>Pseudomonas</taxon>
    </lineage>
</organism>
<evidence type="ECO:0008006" key="4">
    <source>
        <dbReference type="Google" id="ProtNLM"/>
    </source>
</evidence>
<dbReference type="Proteomes" id="UP000304941">
    <property type="component" value="Unassembled WGS sequence"/>
</dbReference>
<evidence type="ECO:0000313" key="3">
    <source>
        <dbReference type="Proteomes" id="UP000304941"/>
    </source>
</evidence>
<feature type="region of interest" description="Disordered" evidence="1">
    <location>
        <begin position="1"/>
        <end position="22"/>
    </location>
</feature>
<reference evidence="2 3" key="1">
    <citation type="submission" date="2019-05" db="EMBL/GenBank/DDBJ databases">
        <title>Pseudomonas edaphica sp. nov., isolated from rhizospheric soil of Cistus ladanifer L. in Spain.</title>
        <authorList>
            <person name="Peix A."/>
        </authorList>
    </citation>
    <scope>NUCLEOTIDE SEQUENCE [LARGE SCALE GENOMIC DNA]</scope>
    <source>
        <strain evidence="2 3">RD25</strain>
    </source>
</reference>